<evidence type="ECO:0000259" key="6">
    <source>
        <dbReference type="PROSITE" id="PS50949"/>
    </source>
</evidence>
<dbReference type="InterPro" id="IPR015424">
    <property type="entry name" value="PyrdxlP-dep_Trfase"/>
</dbReference>
<sequence>MRAHLAEPSARGIADAVTAALRSGELTPGELLPPVRQVARRLQVSPTTVSAAWSLLSRAGAIRTDGRRGTRVAALEHPGPARYRRAIETRPEFALDLATGVPDPALLPDLRPALRSVQTGSGASSYLEAPVLPELEAQLRATWPGDPERITVVDGAMDGLDQVIGQFVRPGDRVVVEDPTFPQILDRLDAAGAVAVPVALDRHGMRPDALADALTGRVRLVILQPRGHNPTGATLTPARVRELCRALADHDCLVIEDDSAGDLSDRPPISLAERLPDRTVHVRSFSKSHGPDLRLAAVGGPASLIDPIVERRLLGQGWTSRLLQQVLLELLRDRDAVQAVSDARAEYARRRRTLVDRLRTEGIDLPDGEGLNLWLPVADEPAALVLLASRGIGAAAGRPFSATADPQPHLRVTCGLAATDHESLAAHLAAAARAPGWSGPR</sequence>
<dbReference type="SMART" id="SM00345">
    <property type="entry name" value="HTH_GNTR"/>
    <property type="match status" value="1"/>
</dbReference>
<dbReference type="InterPro" id="IPR000524">
    <property type="entry name" value="Tscrpt_reg_HTH_GntR"/>
</dbReference>
<dbReference type="GO" id="GO:0008483">
    <property type="term" value="F:transaminase activity"/>
    <property type="evidence" value="ECO:0007669"/>
    <property type="project" value="UniProtKB-KW"/>
</dbReference>
<dbReference type="InterPro" id="IPR036388">
    <property type="entry name" value="WH-like_DNA-bd_sf"/>
</dbReference>
<dbReference type="SUPFAM" id="SSF46785">
    <property type="entry name" value="Winged helix' DNA-binding domain"/>
    <property type="match status" value="1"/>
</dbReference>
<dbReference type="CDD" id="cd00609">
    <property type="entry name" value="AAT_like"/>
    <property type="match status" value="1"/>
</dbReference>
<evidence type="ECO:0000256" key="3">
    <source>
        <dbReference type="ARBA" id="ARBA00023015"/>
    </source>
</evidence>
<dbReference type="GO" id="GO:0030170">
    <property type="term" value="F:pyridoxal phosphate binding"/>
    <property type="evidence" value="ECO:0007669"/>
    <property type="project" value="InterPro"/>
</dbReference>
<evidence type="ECO:0000256" key="2">
    <source>
        <dbReference type="ARBA" id="ARBA00022898"/>
    </source>
</evidence>
<name>A0A849AG74_9MICO</name>
<dbReference type="Gene3D" id="3.40.640.10">
    <property type="entry name" value="Type I PLP-dependent aspartate aminotransferase-like (Major domain)"/>
    <property type="match status" value="1"/>
</dbReference>
<evidence type="ECO:0000313" key="8">
    <source>
        <dbReference type="Proteomes" id="UP000557772"/>
    </source>
</evidence>
<evidence type="ECO:0000313" key="7">
    <source>
        <dbReference type="EMBL" id="NNG39465.1"/>
    </source>
</evidence>
<keyword evidence="7" id="KW-0032">Aminotransferase</keyword>
<dbReference type="Proteomes" id="UP000557772">
    <property type="component" value="Unassembled WGS sequence"/>
</dbReference>
<keyword evidence="4" id="KW-0238">DNA-binding</keyword>
<dbReference type="CDD" id="cd07377">
    <property type="entry name" value="WHTH_GntR"/>
    <property type="match status" value="1"/>
</dbReference>
<dbReference type="Pfam" id="PF00155">
    <property type="entry name" value="Aminotran_1_2"/>
    <property type="match status" value="1"/>
</dbReference>
<keyword evidence="5" id="KW-0804">Transcription</keyword>
<dbReference type="EMBL" id="JABENB010000001">
    <property type="protein sequence ID" value="NNG39465.1"/>
    <property type="molecule type" value="Genomic_DNA"/>
</dbReference>
<comment type="similarity">
    <text evidence="1">In the C-terminal section; belongs to the class-I pyridoxal-phosphate-dependent aminotransferase family.</text>
</comment>
<evidence type="ECO:0000256" key="4">
    <source>
        <dbReference type="ARBA" id="ARBA00023125"/>
    </source>
</evidence>
<dbReference type="AlphaFoldDB" id="A0A849AG74"/>
<dbReference type="Gene3D" id="3.90.1150.10">
    <property type="entry name" value="Aspartate Aminotransferase, domain 1"/>
    <property type="match status" value="1"/>
</dbReference>
<dbReference type="PANTHER" id="PTHR46577:SF1">
    <property type="entry name" value="HTH-TYPE TRANSCRIPTIONAL REGULATORY PROTEIN GABR"/>
    <property type="match status" value="1"/>
</dbReference>
<dbReference type="InterPro" id="IPR051446">
    <property type="entry name" value="HTH_trans_reg/aminotransferase"/>
</dbReference>
<evidence type="ECO:0000256" key="5">
    <source>
        <dbReference type="ARBA" id="ARBA00023163"/>
    </source>
</evidence>
<organism evidence="7 8">
    <name type="scientific">Flexivirga aerilata</name>
    <dbReference type="NCBI Taxonomy" id="1656889"/>
    <lineage>
        <taxon>Bacteria</taxon>
        <taxon>Bacillati</taxon>
        <taxon>Actinomycetota</taxon>
        <taxon>Actinomycetes</taxon>
        <taxon>Micrococcales</taxon>
        <taxon>Dermacoccaceae</taxon>
        <taxon>Flexivirga</taxon>
    </lineage>
</organism>
<dbReference type="InterPro" id="IPR015422">
    <property type="entry name" value="PyrdxlP-dep_Trfase_small"/>
</dbReference>
<keyword evidence="3" id="KW-0805">Transcription regulation</keyword>
<dbReference type="PANTHER" id="PTHR46577">
    <property type="entry name" value="HTH-TYPE TRANSCRIPTIONAL REGULATORY PROTEIN GABR"/>
    <property type="match status" value="1"/>
</dbReference>
<keyword evidence="7" id="KW-0808">Transferase</keyword>
<comment type="caution">
    <text evidence="7">The sequence shown here is derived from an EMBL/GenBank/DDBJ whole genome shotgun (WGS) entry which is preliminary data.</text>
</comment>
<dbReference type="InterPro" id="IPR015421">
    <property type="entry name" value="PyrdxlP-dep_Trfase_major"/>
</dbReference>
<dbReference type="InterPro" id="IPR036390">
    <property type="entry name" value="WH_DNA-bd_sf"/>
</dbReference>
<keyword evidence="2" id="KW-0663">Pyridoxal phosphate</keyword>
<protein>
    <submittedName>
        <fullName evidence="7">Aminotransferase class I/II-fold pyridoxal phosphate-dependent enzyme</fullName>
    </submittedName>
</protein>
<dbReference type="InterPro" id="IPR004839">
    <property type="entry name" value="Aminotransferase_I/II_large"/>
</dbReference>
<dbReference type="GO" id="GO:0003677">
    <property type="term" value="F:DNA binding"/>
    <property type="evidence" value="ECO:0007669"/>
    <property type="project" value="UniProtKB-KW"/>
</dbReference>
<dbReference type="PROSITE" id="PS50949">
    <property type="entry name" value="HTH_GNTR"/>
    <property type="match status" value="1"/>
</dbReference>
<gene>
    <name evidence="7" type="ORF">HJ588_09295</name>
</gene>
<proteinExistence type="inferred from homology"/>
<accession>A0A849AG74</accession>
<evidence type="ECO:0000256" key="1">
    <source>
        <dbReference type="ARBA" id="ARBA00005384"/>
    </source>
</evidence>
<dbReference type="Gene3D" id="1.10.10.10">
    <property type="entry name" value="Winged helix-like DNA-binding domain superfamily/Winged helix DNA-binding domain"/>
    <property type="match status" value="1"/>
</dbReference>
<feature type="domain" description="HTH gntR-type" evidence="6">
    <location>
        <begin position="7"/>
        <end position="75"/>
    </location>
</feature>
<keyword evidence="8" id="KW-1185">Reference proteome</keyword>
<dbReference type="Pfam" id="PF00392">
    <property type="entry name" value="GntR"/>
    <property type="match status" value="1"/>
</dbReference>
<dbReference type="GO" id="GO:0003700">
    <property type="term" value="F:DNA-binding transcription factor activity"/>
    <property type="evidence" value="ECO:0007669"/>
    <property type="project" value="InterPro"/>
</dbReference>
<dbReference type="SUPFAM" id="SSF53383">
    <property type="entry name" value="PLP-dependent transferases"/>
    <property type="match status" value="1"/>
</dbReference>
<reference evidence="7 8" key="1">
    <citation type="submission" date="2020-05" db="EMBL/GenBank/DDBJ databases">
        <title>Flexivirga sp. ID2601S isolated from air conditioner.</title>
        <authorList>
            <person name="Kim D.H."/>
        </authorList>
    </citation>
    <scope>NUCLEOTIDE SEQUENCE [LARGE SCALE GENOMIC DNA]</scope>
    <source>
        <strain evidence="7 8">ID2601S</strain>
    </source>
</reference>